<keyword evidence="2" id="KW-1185">Reference proteome</keyword>
<gene>
    <name evidence="1" type="ORF">ACFFTR_08150</name>
</gene>
<comment type="caution">
    <text evidence="1">The sequence shown here is derived from an EMBL/GenBank/DDBJ whole genome shotgun (WGS) entry which is preliminary data.</text>
</comment>
<evidence type="ECO:0000313" key="1">
    <source>
        <dbReference type="EMBL" id="MFB9443052.1"/>
    </source>
</evidence>
<protein>
    <recommendedName>
        <fullName evidence="3">YCII-related domain-containing protein</fullName>
    </recommendedName>
</protein>
<reference evidence="1 2" key="1">
    <citation type="submission" date="2024-09" db="EMBL/GenBank/DDBJ databases">
        <authorList>
            <person name="Sun Q."/>
            <person name="Mori K."/>
        </authorList>
    </citation>
    <scope>NUCLEOTIDE SEQUENCE [LARGE SCALE GENOMIC DNA]</scope>
    <source>
        <strain evidence="1 2">JCM 3307</strain>
    </source>
</reference>
<dbReference type="Proteomes" id="UP001589608">
    <property type="component" value="Unassembled WGS sequence"/>
</dbReference>
<dbReference type="EMBL" id="JBHMCA010000019">
    <property type="protein sequence ID" value="MFB9443052.1"/>
    <property type="molecule type" value="Genomic_DNA"/>
</dbReference>
<accession>A0ABV5M2H3</accession>
<dbReference type="RefSeq" id="WP_223099531.1">
    <property type="nucleotide sequence ID" value="NZ_CP061913.1"/>
</dbReference>
<sequence>MGTWAFETYADGEDASTAFNTARSDAAFEHGHGGYSGTIAEKDSYVVITYTITDLDEAERLAGTLMENDDPRIADKWGPAGAIPVRQPTRTVRVDDLTGSGTSYLLDPAELDRITGIARTRGLITPGETVTAGHLITATRNRAGRRPGYTGGVAELTVRRSPADLQAQTRPDGWLFFGLASC</sequence>
<organism evidence="1 2">
    <name type="scientific">Dactylosporangium vinaceum</name>
    <dbReference type="NCBI Taxonomy" id="53362"/>
    <lineage>
        <taxon>Bacteria</taxon>
        <taxon>Bacillati</taxon>
        <taxon>Actinomycetota</taxon>
        <taxon>Actinomycetes</taxon>
        <taxon>Micromonosporales</taxon>
        <taxon>Micromonosporaceae</taxon>
        <taxon>Dactylosporangium</taxon>
    </lineage>
</organism>
<evidence type="ECO:0000313" key="2">
    <source>
        <dbReference type="Proteomes" id="UP001589608"/>
    </source>
</evidence>
<evidence type="ECO:0008006" key="3">
    <source>
        <dbReference type="Google" id="ProtNLM"/>
    </source>
</evidence>
<name>A0ABV5M2H3_9ACTN</name>
<proteinExistence type="predicted"/>